<dbReference type="PANTHER" id="PTHR35147:SF1">
    <property type="entry name" value="CHEMORECEPTOR GLUTAMINE DEAMIDASE CHED-RELATED"/>
    <property type="match status" value="1"/>
</dbReference>
<proteinExistence type="inferred from homology"/>
<dbReference type="OrthoDB" id="9807202at2"/>
<keyword evidence="5" id="KW-1185">Reference proteome</keyword>
<comment type="function">
    <text evidence="3">Probably deamidates glutamine residues to glutamate on methyl-accepting chemotaxis receptors (MCPs), playing an important role in chemotaxis.</text>
</comment>
<keyword evidence="4" id="KW-0675">Receptor</keyword>
<protein>
    <recommendedName>
        <fullName evidence="3">Probable chemoreceptor glutamine deamidase CheD</fullName>
        <ecNumber evidence="3">3.5.1.44</ecNumber>
    </recommendedName>
</protein>
<evidence type="ECO:0000256" key="3">
    <source>
        <dbReference type="HAMAP-Rule" id="MF_01440"/>
    </source>
</evidence>
<dbReference type="RefSeq" id="WP_126380633.1">
    <property type="nucleotide sequence ID" value="NZ_AP017378.1"/>
</dbReference>
<dbReference type="GO" id="GO:0006935">
    <property type="term" value="P:chemotaxis"/>
    <property type="evidence" value="ECO:0007669"/>
    <property type="project" value="UniProtKB-UniRule"/>
</dbReference>
<dbReference type="GO" id="GO:0050568">
    <property type="term" value="F:protein-glutamine glutaminase activity"/>
    <property type="evidence" value="ECO:0007669"/>
    <property type="project" value="UniProtKB-UniRule"/>
</dbReference>
<dbReference type="PANTHER" id="PTHR35147">
    <property type="entry name" value="CHEMORECEPTOR GLUTAMINE DEAMIDASE CHED-RELATED"/>
    <property type="match status" value="1"/>
</dbReference>
<evidence type="ECO:0000313" key="4">
    <source>
        <dbReference type="EMBL" id="BBD09600.1"/>
    </source>
</evidence>
<dbReference type="KEGG" id="dfl:DFE_2874"/>
<gene>
    <name evidence="3 4" type="primary">cheD</name>
    <name evidence="4" type="ORF">DFE_2874</name>
</gene>
<evidence type="ECO:0000256" key="1">
    <source>
        <dbReference type="ARBA" id="ARBA00022500"/>
    </source>
</evidence>
<dbReference type="InterPro" id="IPR011324">
    <property type="entry name" value="Cytotoxic_necrot_fac-like_cat"/>
</dbReference>
<reference evidence="4 5" key="1">
    <citation type="journal article" date="2018" name="Sci. Adv.">
        <title>Multi-heme cytochromes provide a pathway for survival in energy-limited environments.</title>
        <authorList>
            <person name="Deng X."/>
            <person name="Dohmae N."/>
            <person name="Nealson K.H."/>
            <person name="Hashimoto K."/>
            <person name="Okamoto A."/>
        </authorList>
    </citation>
    <scope>NUCLEOTIDE SEQUENCE [LARGE SCALE GENOMIC DNA]</scope>
    <source>
        <strain evidence="4 5">IS5</strain>
    </source>
</reference>
<dbReference type="EMBL" id="AP017378">
    <property type="protein sequence ID" value="BBD09600.1"/>
    <property type="molecule type" value="Genomic_DNA"/>
</dbReference>
<dbReference type="EC" id="3.5.1.44" evidence="3"/>
<dbReference type="Proteomes" id="UP000269883">
    <property type="component" value="Chromosome"/>
</dbReference>
<comment type="similarity">
    <text evidence="3">Belongs to the CheD family.</text>
</comment>
<keyword evidence="1 3" id="KW-0145">Chemotaxis</keyword>
<dbReference type="Pfam" id="PF03975">
    <property type="entry name" value="CheD"/>
    <property type="match status" value="1"/>
</dbReference>
<accession>A0A2Z6B2E2</accession>
<keyword evidence="2 3" id="KW-0378">Hydrolase</keyword>
<dbReference type="HAMAP" id="MF_01440">
    <property type="entry name" value="CheD"/>
    <property type="match status" value="1"/>
</dbReference>
<dbReference type="AlphaFoldDB" id="A0A2Z6B2E2"/>
<comment type="catalytic activity">
    <reaction evidence="3">
        <text>L-glutaminyl-[protein] + H2O = L-glutamyl-[protein] + NH4(+)</text>
        <dbReference type="Rhea" id="RHEA:16441"/>
        <dbReference type="Rhea" id="RHEA-COMP:10207"/>
        <dbReference type="Rhea" id="RHEA-COMP:10208"/>
        <dbReference type="ChEBI" id="CHEBI:15377"/>
        <dbReference type="ChEBI" id="CHEBI:28938"/>
        <dbReference type="ChEBI" id="CHEBI:29973"/>
        <dbReference type="ChEBI" id="CHEBI:30011"/>
        <dbReference type="EC" id="3.5.1.44"/>
    </reaction>
</comment>
<dbReference type="CDD" id="cd16352">
    <property type="entry name" value="CheD"/>
    <property type="match status" value="1"/>
</dbReference>
<sequence>MHKVIDEYPGIQHISLGVGEGVIAGKPTAVSTVLGSCVAVTFHDPVRRLGAVFHALLPNWGDYPNSKNPGEFKYVDAAIQHFANAMYLQGSSRANVVCKVFGGANAMFKEQFGVGQRNVLTAFKTLEGERLRVVASDVGGNRGRKLIFITHTGEVFMKRLRTQQLSS</sequence>
<name>A0A2Z6B2E2_9BACT</name>
<dbReference type="InterPro" id="IPR005659">
    <property type="entry name" value="Chemorcpt_Glu_NH3ase_CheD"/>
</dbReference>
<dbReference type="InterPro" id="IPR038592">
    <property type="entry name" value="CheD-like_sf"/>
</dbReference>
<dbReference type="Gene3D" id="3.30.1330.200">
    <property type="match status" value="1"/>
</dbReference>
<organism evidence="4 5">
    <name type="scientific">Desulfovibrio ferrophilus</name>
    <dbReference type="NCBI Taxonomy" id="241368"/>
    <lineage>
        <taxon>Bacteria</taxon>
        <taxon>Pseudomonadati</taxon>
        <taxon>Thermodesulfobacteriota</taxon>
        <taxon>Desulfovibrionia</taxon>
        <taxon>Desulfovibrionales</taxon>
        <taxon>Desulfovibrionaceae</taxon>
        <taxon>Desulfovibrio</taxon>
    </lineage>
</organism>
<dbReference type="SUPFAM" id="SSF64438">
    <property type="entry name" value="CNF1/YfiH-like putative cysteine hydrolases"/>
    <property type="match status" value="1"/>
</dbReference>
<evidence type="ECO:0000313" key="5">
    <source>
        <dbReference type="Proteomes" id="UP000269883"/>
    </source>
</evidence>
<evidence type="ECO:0000256" key="2">
    <source>
        <dbReference type="ARBA" id="ARBA00022801"/>
    </source>
</evidence>